<proteinExistence type="predicted"/>
<protein>
    <recommendedName>
        <fullName evidence="5">BED-type domain-containing protein</fullName>
    </recommendedName>
</protein>
<evidence type="ECO:0000313" key="2">
    <source>
        <dbReference type="EMBL" id="CAF1122862.1"/>
    </source>
</evidence>
<organism evidence="2 4">
    <name type="scientific">Didymodactylos carnosus</name>
    <dbReference type="NCBI Taxonomy" id="1234261"/>
    <lineage>
        <taxon>Eukaryota</taxon>
        <taxon>Metazoa</taxon>
        <taxon>Spiralia</taxon>
        <taxon>Gnathifera</taxon>
        <taxon>Rotifera</taxon>
        <taxon>Eurotatoria</taxon>
        <taxon>Bdelloidea</taxon>
        <taxon>Philodinida</taxon>
        <taxon>Philodinidae</taxon>
        <taxon>Didymodactylos</taxon>
    </lineage>
</organism>
<reference evidence="2" key="1">
    <citation type="submission" date="2021-02" db="EMBL/GenBank/DDBJ databases">
        <authorList>
            <person name="Nowell W R."/>
        </authorList>
    </citation>
    <scope>NUCLEOTIDE SEQUENCE</scope>
</reference>
<comment type="caution">
    <text evidence="2">The sequence shown here is derived from an EMBL/GenBank/DDBJ whole genome shotgun (WGS) entry which is preliminary data.</text>
</comment>
<name>A0A8S2E3C2_9BILA</name>
<dbReference type="SUPFAM" id="SSF140996">
    <property type="entry name" value="Hermes dimerisation domain"/>
    <property type="match status" value="1"/>
</dbReference>
<dbReference type="Proteomes" id="UP000682733">
    <property type="component" value="Unassembled WGS sequence"/>
</dbReference>
<accession>A0A8S2E3C2</accession>
<evidence type="ECO:0000256" key="1">
    <source>
        <dbReference type="SAM" id="MobiDB-lite"/>
    </source>
</evidence>
<dbReference type="AlphaFoldDB" id="A0A8S2E3C2"/>
<feature type="compositionally biased region" description="Low complexity" evidence="1">
    <location>
        <begin position="16"/>
        <end position="25"/>
    </location>
</feature>
<dbReference type="Proteomes" id="UP000677228">
    <property type="component" value="Unassembled WGS sequence"/>
</dbReference>
<dbReference type="EMBL" id="CAJOBA010018085">
    <property type="protein sequence ID" value="CAF3898339.1"/>
    <property type="molecule type" value="Genomic_DNA"/>
</dbReference>
<evidence type="ECO:0008006" key="5">
    <source>
        <dbReference type="Google" id="ProtNLM"/>
    </source>
</evidence>
<dbReference type="EMBL" id="CAJNOK010010714">
    <property type="protein sequence ID" value="CAF1122862.1"/>
    <property type="molecule type" value="Genomic_DNA"/>
</dbReference>
<gene>
    <name evidence="2" type="ORF">OVA965_LOCUS20268</name>
    <name evidence="3" type="ORF">TMI583_LOCUS20591</name>
</gene>
<sequence>MPTEKLGSKRNTSCITNQTTTVTQQDDNKSENSDISEDEVTTSTRSKFNNANPSPVFEYAEPITPNDFQCKLCSKHYRCGTGTTANICKHLANSHGITRLLYKSQKTSASVIPNETKKLFDDAAIRCIVKDSRPFNDFRRPGMQLFMKEGIPGYRGPHSRTVRRRLLSLYTMIQNDTKSQAKAGKC</sequence>
<evidence type="ECO:0000313" key="4">
    <source>
        <dbReference type="Proteomes" id="UP000677228"/>
    </source>
</evidence>
<feature type="region of interest" description="Disordered" evidence="1">
    <location>
        <begin position="1"/>
        <end position="53"/>
    </location>
</feature>
<evidence type="ECO:0000313" key="3">
    <source>
        <dbReference type="EMBL" id="CAF3898339.1"/>
    </source>
</evidence>
<feature type="compositionally biased region" description="Polar residues" evidence="1">
    <location>
        <begin position="41"/>
        <end position="53"/>
    </location>
</feature>